<evidence type="ECO:0000313" key="1">
    <source>
        <dbReference type="EMBL" id="JAH12742.1"/>
    </source>
</evidence>
<reference evidence="1" key="2">
    <citation type="journal article" date="2015" name="Fish Shellfish Immunol.">
        <title>Early steps in the European eel (Anguilla anguilla)-Vibrio vulnificus interaction in the gills: Role of the RtxA13 toxin.</title>
        <authorList>
            <person name="Callol A."/>
            <person name="Pajuelo D."/>
            <person name="Ebbesson L."/>
            <person name="Teles M."/>
            <person name="MacKenzie S."/>
            <person name="Amaro C."/>
        </authorList>
    </citation>
    <scope>NUCLEOTIDE SEQUENCE</scope>
</reference>
<reference evidence="1" key="1">
    <citation type="submission" date="2014-11" db="EMBL/GenBank/DDBJ databases">
        <authorList>
            <person name="Amaro Gonzalez C."/>
        </authorList>
    </citation>
    <scope>NUCLEOTIDE SEQUENCE</scope>
</reference>
<sequence>MCMPVYVQRFYLFIIQTSRNNKT</sequence>
<protein>
    <submittedName>
        <fullName evidence="1">Uncharacterized protein</fullName>
    </submittedName>
</protein>
<name>A0A0E9Q8B2_ANGAN</name>
<dbReference type="EMBL" id="GBXM01095835">
    <property type="protein sequence ID" value="JAH12742.1"/>
    <property type="molecule type" value="Transcribed_RNA"/>
</dbReference>
<proteinExistence type="predicted"/>
<accession>A0A0E9Q8B2</accession>
<dbReference type="AlphaFoldDB" id="A0A0E9Q8B2"/>
<organism evidence="1">
    <name type="scientific">Anguilla anguilla</name>
    <name type="common">European freshwater eel</name>
    <name type="synonym">Muraena anguilla</name>
    <dbReference type="NCBI Taxonomy" id="7936"/>
    <lineage>
        <taxon>Eukaryota</taxon>
        <taxon>Metazoa</taxon>
        <taxon>Chordata</taxon>
        <taxon>Craniata</taxon>
        <taxon>Vertebrata</taxon>
        <taxon>Euteleostomi</taxon>
        <taxon>Actinopterygii</taxon>
        <taxon>Neopterygii</taxon>
        <taxon>Teleostei</taxon>
        <taxon>Anguilliformes</taxon>
        <taxon>Anguillidae</taxon>
        <taxon>Anguilla</taxon>
    </lineage>
</organism>